<dbReference type="AlphaFoldDB" id="A0A1L1PCF3"/>
<reference evidence="3" key="2">
    <citation type="submission" date="2014-11" db="EMBL/GenBank/DDBJ databases">
        <title>Draft genome sequence of Hydrogenophaga intermedia S1.</title>
        <authorList>
            <person name="Gan H.M."/>
            <person name="Chew T.H."/>
            <person name="Stolz A."/>
        </authorList>
    </citation>
    <scope>NUCLEOTIDE SEQUENCE [LARGE SCALE GENOMIC DNA]</scope>
    <source>
        <strain evidence="3">S1</strain>
    </source>
</reference>
<dbReference type="PANTHER" id="PTHR34387:SF1">
    <property type="entry name" value="PERIPLASMIC IMMUNOGENIC PROTEIN"/>
    <property type="match status" value="1"/>
</dbReference>
<reference evidence="3" key="1">
    <citation type="submission" date="2014-02" db="EMBL/GenBank/DDBJ databases">
        <authorList>
            <person name="Gan H."/>
        </authorList>
    </citation>
    <scope>NUCLEOTIDE SEQUENCE [LARGE SCALE GENOMIC DNA]</scope>
    <source>
        <strain evidence="3">S1</strain>
    </source>
</reference>
<dbReference type="EMBL" id="CCAE010000004">
    <property type="protein sequence ID" value="CDN86474.1"/>
    <property type="molecule type" value="Genomic_DNA"/>
</dbReference>
<accession>A0A1L1PCF3</accession>
<dbReference type="Gene3D" id="3.30.70.2970">
    <property type="entry name" value="Protein of unknown function (DUF541), domain 2"/>
    <property type="match status" value="1"/>
</dbReference>
<evidence type="ECO:0008006" key="4">
    <source>
        <dbReference type="Google" id="ProtNLM"/>
    </source>
</evidence>
<evidence type="ECO:0000313" key="2">
    <source>
        <dbReference type="EMBL" id="CDN86474.1"/>
    </source>
</evidence>
<protein>
    <recommendedName>
        <fullName evidence="4">Periplasmic/secreted protein</fullName>
    </recommendedName>
</protein>
<proteinExistence type="predicted"/>
<dbReference type="InterPro" id="IPR007497">
    <property type="entry name" value="SIMPL/DUF541"/>
</dbReference>
<evidence type="ECO:0000256" key="1">
    <source>
        <dbReference type="SAM" id="SignalP"/>
    </source>
</evidence>
<feature type="signal peptide" evidence="1">
    <location>
        <begin position="1"/>
        <end position="35"/>
    </location>
</feature>
<dbReference type="Pfam" id="PF04402">
    <property type="entry name" value="SIMPL"/>
    <property type="match status" value="1"/>
</dbReference>
<dbReference type="InterPro" id="IPR052022">
    <property type="entry name" value="26kDa_periplasmic_antigen"/>
</dbReference>
<feature type="chain" id="PRO_5009681399" description="Periplasmic/secreted protein" evidence="1">
    <location>
        <begin position="36"/>
        <end position="247"/>
    </location>
</feature>
<dbReference type="Gene3D" id="3.30.110.170">
    <property type="entry name" value="Protein of unknown function (DUF541), domain 1"/>
    <property type="match status" value="1"/>
</dbReference>
<gene>
    <name evidence="2" type="ORF">BN948_00877</name>
</gene>
<name>A0A1L1PCF3_HYDIT</name>
<keyword evidence="1" id="KW-0732">Signal</keyword>
<dbReference type="RefSeq" id="WP_009517539.1">
    <property type="nucleotide sequence ID" value="NZ_CCAE010000004.1"/>
</dbReference>
<organism evidence="2 3">
    <name type="scientific">Hydrogenophaga intermedia</name>
    <dbReference type="NCBI Taxonomy" id="65786"/>
    <lineage>
        <taxon>Bacteria</taxon>
        <taxon>Pseudomonadati</taxon>
        <taxon>Pseudomonadota</taxon>
        <taxon>Betaproteobacteria</taxon>
        <taxon>Burkholderiales</taxon>
        <taxon>Comamonadaceae</taxon>
        <taxon>Hydrogenophaga</taxon>
    </lineage>
</organism>
<evidence type="ECO:0000313" key="3">
    <source>
        <dbReference type="Proteomes" id="UP000028878"/>
    </source>
</evidence>
<dbReference type="PANTHER" id="PTHR34387">
    <property type="entry name" value="SLR1258 PROTEIN"/>
    <property type="match status" value="1"/>
</dbReference>
<keyword evidence="3" id="KW-1185">Reference proteome</keyword>
<dbReference type="GO" id="GO:0006974">
    <property type="term" value="P:DNA damage response"/>
    <property type="evidence" value="ECO:0007669"/>
    <property type="project" value="TreeGrafter"/>
</dbReference>
<dbReference type="Proteomes" id="UP000028878">
    <property type="component" value="Unassembled WGS sequence"/>
</dbReference>
<sequence precursor="true">MFMPYLPARSAAAVRRAASALSLMAAVMVTPAALAQAPEVPANVVNLSASGHMEVPQDWLTVVLSTTREGSDAATVQNQLKVAVDAALAIAQPQVKPKQLEVRTGNLRLYPRYSSNGRISGWQGQAEVIIEGRDIANVSAVAGRVQTLTVSSMGFSLSREARLALESQVQAQAIERFRARATEIAKGFGFSSYTLRDVSVSSADMPERPMPRMMAMEAKAAASDAAIPVAAGTSTVSVTVSGAIQMR</sequence>